<dbReference type="KEGG" id="rbi:RB2501_15634"/>
<sequence length="21" mass="2488">MIFSFLKDTVFRGLSEKKHGF</sequence>
<reference evidence="1 2" key="1">
    <citation type="journal article" date="2009" name="J. Bacteriol.">
        <title>Complete genome sequence of Robiginitalea biformata HTCC2501.</title>
        <authorList>
            <person name="Oh H.M."/>
            <person name="Giovannoni S.J."/>
            <person name="Lee K."/>
            <person name="Ferriera S."/>
            <person name="Johnson J."/>
            <person name="Cho J.C."/>
        </authorList>
    </citation>
    <scope>NUCLEOTIDE SEQUENCE [LARGE SCALE GENOMIC DNA]</scope>
    <source>
        <strain evidence="2">ATCC BAA-864 / HTCC2501 / KCTC 12146</strain>
    </source>
</reference>
<evidence type="ECO:0000313" key="2">
    <source>
        <dbReference type="Proteomes" id="UP000009049"/>
    </source>
</evidence>
<protein>
    <submittedName>
        <fullName evidence="1">Uncharacterized protein</fullName>
    </submittedName>
</protein>
<dbReference type="AlphaFoldDB" id="A4CLM4"/>
<evidence type="ECO:0000313" key="1">
    <source>
        <dbReference type="EMBL" id="EAR15773.1"/>
    </source>
</evidence>
<dbReference type="STRING" id="313596.RB2501_15634"/>
<dbReference type="EMBL" id="CP001712">
    <property type="protein sequence ID" value="EAR15773.1"/>
    <property type="molecule type" value="Genomic_DNA"/>
</dbReference>
<accession>A4CLM4</accession>
<name>A4CLM4_ROBBH</name>
<dbReference type="Proteomes" id="UP000009049">
    <property type="component" value="Chromosome"/>
</dbReference>
<keyword evidence="2" id="KW-1185">Reference proteome</keyword>
<gene>
    <name evidence="1" type="ordered locus">RB2501_15634</name>
</gene>
<dbReference type="HOGENOM" id="CLU_3426686_0_0_10"/>
<organism evidence="1 2">
    <name type="scientific">Robiginitalea biformata (strain ATCC BAA-864 / DSM 15991 / KCTC 12146 / HTCC2501)</name>
    <dbReference type="NCBI Taxonomy" id="313596"/>
    <lineage>
        <taxon>Bacteria</taxon>
        <taxon>Pseudomonadati</taxon>
        <taxon>Bacteroidota</taxon>
        <taxon>Flavobacteriia</taxon>
        <taxon>Flavobacteriales</taxon>
        <taxon>Flavobacteriaceae</taxon>
        <taxon>Robiginitalea</taxon>
    </lineage>
</organism>
<proteinExistence type="predicted"/>